<dbReference type="EMBL" id="JRES01001578">
    <property type="protein sequence ID" value="KNC21801.1"/>
    <property type="molecule type" value="Genomic_DNA"/>
</dbReference>
<feature type="signal peptide" evidence="2">
    <location>
        <begin position="1"/>
        <end position="23"/>
    </location>
</feature>
<evidence type="ECO:0000313" key="3">
    <source>
        <dbReference type="EMBL" id="KNC21801.1"/>
    </source>
</evidence>
<evidence type="ECO:0000256" key="1">
    <source>
        <dbReference type="SAM" id="Phobius"/>
    </source>
</evidence>
<keyword evidence="1" id="KW-0472">Membrane</keyword>
<evidence type="ECO:0000313" key="4">
    <source>
        <dbReference type="Proteomes" id="UP000037069"/>
    </source>
</evidence>
<feature type="chain" id="PRO_5005534999" evidence="2">
    <location>
        <begin position="24"/>
        <end position="201"/>
    </location>
</feature>
<dbReference type="OrthoDB" id="10299401at2759"/>
<keyword evidence="1" id="KW-0812">Transmembrane</keyword>
<organism evidence="3 4">
    <name type="scientific">Lucilia cuprina</name>
    <name type="common">Green bottle fly</name>
    <name type="synonym">Australian sheep blowfly</name>
    <dbReference type="NCBI Taxonomy" id="7375"/>
    <lineage>
        <taxon>Eukaryota</taxon>
        <taxon>Metazoa</taxon>
        <taxon>Ecdysozoa</taxon>
        <taxon>Arthropoda</taxon>
        <taxon>Hexapoda</taxon>
        <taxon>Insecta</taxon>
        <taxon>Pterygota</taxon>
        <taxon>Neoptera</taxon>
        <taxon>Endopterygota</taxon>
        <taxon>Diptera</taxon>
        <taxon>Brachycera</taxon>
        <taxon>Muscomorpha</taxon>
        <taxon>Oestroidea</taxon>
        <taxon>Calliphoridae</taxon>
        <taxon>Luciliinae</taxon>
        <taxon>Lucilia</taxon>
    </lineage>
</organism>
<sequence length="201" mass="23122">MKKARYPKTCVTYLLLFVNGVRTFSQWRNFGATSIPRVAAVNMVSYLYGDVISFQYITNDVTKCNILGLSYRSISILIASVLIIQDVCYIISFMLKTKISCHIFNNGLYSLVIQFGDDYWSLAGLLIAILCLVTNTALLVGSIWKNNVVMKVVDFYVTFIFKIQLFYEYVKYLKRPRLTTFSGNEMFNRSSFFRRSSSVNI</sequence>
<dbReference type="Proteomes" id="UP000037069">
    <property type="component" value="Unassembled WGS sequence"/>
</dbReference>
<proteinExistence type="predicted"/>
<keyword evidence="2" id="KW-0732">Signal</keyword>
<keyword evidence="1" id="KW-1133">Transmembrane helix</keyword>
<comment type="caution">
    <text evidence="3">The sequence shown here is derived from an EMBL/GenBank/DDBJ whole genome shotgun (WGS) entry which is preliminary data.</text>
</comment>
<keyword evidence="4" id="KW-1185">Reference proteome</keyword>
<feature type="transmembrane region" description="Helical" evidence="1">
    <location>
        <begin position="69"/>
        <end position="95"/>
    </location>
</feature>
<dbReference type="AlphaFoldDB" id="A0A0L0BP65"/>
<name>A0A0L0BP65_LUCCU</name>
<gene>
    <name evidence="3" type="ORF">FF38_03215</name>
</gene>
<evidence type="ECO:0000256" key="2">
    <source>
        <dbReference type="SAM" id="SignalP"/>
    </source>
</evidence>
<accession>A0A0L0BP65</accession>
<reference evidence="3 4" key="1">
    <citation type="journal article" date="2015" name="Nat. Commun.">
        <title>Lucilia cuprina genome unlocks parasitic fly biology to underpin future interventions.</title>
        <authorList>
            <person name="Anstead C.A."/>
            <person name="Korhonen P.K."/>
            <person name="Young N.D."/>
            <person name="Hall R.S."/>
            <person name="Jex A.R."/>
            <person name="Murali S.C."/>
            <person name="Hughes D.S."/>
            <person name="Lee S.F."/>
            <person name="Perry T."/>
            <person name="Stroehlein A.J."/>
            <person name="Ansell B.R."/>
            <person name="Breugelmans B."/>
            <person name="Hofmann A."/>
            <person name="Qu J."/>
            <person name="Dugan S."/>
            <person name="Lee S.L."/>
            <person name="Chao H."/>
            <person name="Dinh H."/>
            <person name="Han Y."/>
            <person name="Doddapaneni H.V."/>
            <person name="Worley K.C."/>
            <person name="Muzny D.M."/>
            <person name="Ioannidis P."/>
            <person name="Waterhouse R.M."/>
            <person name="Zdobnov E.M."/>
            <person name="James P.J."/>
            <person name="Bagnall N.H."/>
            <person name="Kotze A.C."/>
            <person name="Gibbs R.A."/>
            <person name="Richards S."/>
            <person name="Batterham P."/>
            <person name="Gasser R.B."/>
        </authorList>
    </citation>
    <scope>NUCLEOTIDE SEQUENCE [LARGE SCALE GENOMIC DNA]</scope>
    <source>
        <strain evidence="3 4">LS</strain>
        <tissue evidence="3">Full body</tissue>
    </source>
</reference>
<protein>
    <submittedName>
        <fullName evidence="3">Uncharacterized protein</fullName>
    </submittedName>
</protein>
<feature type="transmembrane region" description="Helical" evidence="1">
    <location>
        <begin position="119"/>
        <end position="141"/>
    </location>
</feature>